<evidence type="ECO:0000313" key="1">
    <source>
        <dbReference type="EMBL" id="UYV79898.1"/>
    </source>
</evidence>
<sequence length="96" mass="10998">MAPGDYRVSGHVPVIMGGAYLLTIRSNWVHFVLMGTSEIHKEFKMKKSQKIRKLLRSSATKSIKEIDAELDKESPSCESIRIILRCWSLMRTNSEM</sequence>
<organism evidence="1 2">
    <name type="scientific">Cordylochernes scorpioides</name>
    <dbReference type="NCBI Taxonomy" id="51811"/>
    <lineage>
        <taxon>Eukaryota</taxon>
        <taxon>Metazoa</taxon>
        <taxon>Ecdysozoa</taxon>
        <taxon>Arthropoda</taxon>
        <taxon>Chelicerata</taxon>
        <taxon>Arachnida</taxon>
        <taxon>Pseudoscorpiones</taxon>
        <taxon>Cheliferoidea</taxon>
        <taxon>Chernetidae</taxon>
        <taxon>Cordylochernes</taxon>
    </lineage>
</organism>
<evidence type="ECO:0000313" key="2">
    <source>
        <dbReference type="Proteomes" id="UP001235939"/>
    </source>
</evidence>
<dbReference type="EMBL" id="CP092880">
    <property type="protein sequence ID" value="UYV79898.1"/>
    <property type="molecule type" value="Genomic_DNA"/>
</dbReference>
<accession>A0ABY6LFR9</accession>
<protein>
    <submittedName>
        <fullName evidence="1">Uncharacterized protein</fullName>
    </submittedName>
</protein>
<gene>
    <name evidence="1" type="ORF">LAZ67_18001008</name>
</gene>
<reference evidence="1 2" key="1">
    <citation type="submission" date="2022-01" db="EMBL/GenBank/DDBJ databases">
        <title>A chromosomal length assembly of Cordylochernes scorpioides.</title>
        <authorList>
            <person name="Zeh D."/>
            <person name="Zeh J."/>
        </authorList>
    </citation>
    <scope>NUCLEOTIDE SEQUENCE [LARGE SCALE GENOMIC DNA]</scope>
    <source>
        <strain evidence="1">IN4F17</strain>
        <tissue evidence="1">Whole Body</tissue>
    </source>
</reference>
<name>A0ABY6LFR9_9ARAC</name>
<dbReference type="Proteomes" id="UP001235939">
    <property type="component" value="Chromosome 18"/>
</dbReference>
<proteinExistence type="predicted"/>
<keyword evidence="2" id="KW-1185">Reference proteome</keyword>